<feature type="compositionally biased region" description="Polar residues" evidence="1">
    <location>
        <begin position="136"/>
        <end position="145"/>
    </location>
</feature>
<protein>
    <recommendedName>
        <fullName evidence="2">Transposase IS200-like domain-containing protein</fullName>
    </recommendedName>
</protein>
<dbReference type="PANTHER" id="PTHR36966:SF1">
    <property type="entry name" value="REP-ASSOCIATED TYROSINE TRANSPOSASE"/>
    <property type="match status" value="1"/>
</dbReference>
<dbReference type="GO" id="GO:0004803">
    <property type="term" value="F:transposase activity"/>
    <property type="evidence" value="ECO:0007669"/>
    <property type="project" value="InterPro"/>
</dbReference>
<evidence type="ECO:0000256" key="1">
    <source>
        <dbReference type="SAM" id="MobiDB-lite"/>
    </source>
</evidence>
<dbReference type="Gene3D" id="3.30.70.1290">
    <property type="entry name" value="Transposase IS200-like"/>
    <property type="match status" value="1"/>
</dbReference>
<dbReference type="SUPFAM" id="SSF143422">
    <property type="entry name" value="Transposase IS200-like"/>
    <property type="match status" value="1"/>
</dbReference>
<dbReference type="InterPro" id="IPR052715">
    <property type="entry name" value="RAYT_transposase"/>
</dbReference>
<gene>
    <name evidence="3" type="ORF">SAMN02745216_00692</name>
</gene>
<dbReference type="AlphaFoldDB" id="A0A1M6F0Q1"/>
<dbReference type="SMART" id="SM01321">
    <property type="entry name" value="Y1_Tnp"/>
    <property type="match status" value="1"/>
</dbReference>
<evidence type="ECO:0000259" key="2">
    <source>
        <dbReference type="SMART" id="SM01321"/>
    </source>
</evidence>
<feature type="region of interest" description="Disordered" evidence="1">
    <location>
        <begin position="124"/>
        <end position="145"/>
    </location>
</feature>
<dbReference type="GO" id="GO:0043565">
    <property type="term" value="F:sequence-specific DNA binding"/>
    <property type="evidence" value="ECO:0007669"/>
    <property type="project" value="TreeGrafter"/>
</dbReference>
<dbReference type="STRING" id="1121393.SAMN02745216_00692"/>
<keyword evidence="4" id="KW-1185">Reference proteome</keyword>
<name>A0A1M6F0Q1_9BACT</name>
<feature type="domain" description="Transposase IS200-like" evidence="2">
    <location>
        <begin position="2"/>
        <end position="117"/>
    </location>
</feature>
<dbReference type="Proteomes" id="UP000183994">
    <property type="component" value="Unassembled WGS sequence"/>
</dbReference>
<dbReference type="EMBL" id="FQZU01000003">
    <property type="protein sequence ID" value="SHI91245.1"/>
    <property type="molecule type" value="Genomic_DNA"/>
</dbReference>
<sequence length="145" mass="16942">MILNDAGKITEYWWRRIPEHYPGVQLDAFAVMPNHLHGIFHAGHSGEQREPGSQQRLDFQKVSKLGRIIAYFKYQSTKQINSFGNAPGQKVWQRNFYENVVRDEKSLNAIREYIAKNPRQWEFDKENPMRTWRSAPGQNAAPSEP</sequence>
<organism evidence="3 4">
    <name type="scientific">Desulfatibacillum alkenivorans DSM 16219</name>
    <dbReference type="NCBI Taxonomy" id="1121393"/>
    <lineage>
        <taxon>Bacteria</taxon>
        <taxon>Pseudomonadati</taxon>
        <taxon>Thermodesulfobacteriota</taxon>
        <taxon>Desulfobacteria</taxon>
        <taxon>Desulfobacterales</taxon>
        <taxon>Desulfatibacillaceae</taxon>
        <taxon>Desulfatibacillum</taxon>
    </lineage>
</organism>
<evidence type="ECO:0000313" key="4">
    <source>
        <dbReference type="Proteomes" id="UP000183994"/>
    </source>
</evidence>
<dbReference type="PANTHER" id="PTHR36966">
    <property type="entry name" value="REP-ASSOCIATED TYROSINE TRANSPOSASE"/>
    <property type="match status" value="1"/>
</dbReference>
<dbReference type="GO" id="GO:0006313">
    <property type="term" value="P:DNA transposition"/>
    <property type="evidence" value="ECO:0007669"/>
    <property type="project" value="InterPro"/>
</dbReference>
<accession>A0A1M6F0Q1</accession>
<proteinExistence type="predicted"/>
<reference evidence="4" key="1">
    <citation type="submission" date="2016-11" db="EMBL/GenBank/DDBJ databases">
        <authorList>
            <person name="Varghese N."/>
            <person name="Submissions S."/>
        </authorList>
    </citation>
    <scope>NUCLEOTIDE SEQUENCE [LARGE SCALE GENOMIC DNA]</scope>
    <source>
        <strain evidence="4">DSM 16219</strain>
    </source>
</reference>
<dbReference type="InterPro" id="IPR036515">
    <property type="entry name" value="Transposase_17_sf"/>
</dbReference>
<dbReference type="InterPro" id="IPR002686">
    <property type="entry name" value="Transposase_17"/>
</dbReference>
<evidence type="ECO:0000313" key="3">
    <source>
        <dbReference type="EMBL" id="SHI91245.1"/>
    </source>
</evidence>